<protein>
    <recommendedName>
        <fullName evidence="3">RCC1-like domain-containing protein</fullName>
    </recommendedName>
</protein>
<gene>
    <name evidence="4" type="ORF">Poli38472_000618</name>
</gene>
<comment type="caution">
    <text evidence="4">The sequence shown here is derived from an EMBL/GenBank/DDBJ whole genome shotgun (WGS) entry which is preliminary data.</text>
</comment>
<feature type="repeat" description="RCC1" evidence="2">
    <location>
        <begin position="77"/>
        <end position="130"/>
    </location>
</feature>
<dbReference type="Proteomes" id="UP000794436">
    <property type="component" value="Unassembled WGS sequence"/>
</dbReference>
<dbReference type="AlphaFoldDB" id="A0A8K1CC24"/>
<dbReference type="PROSITE" id="PS00626">
    <property type="entry name" value="RCC1_2"/>
    <property type="match status" value="4"/>
</dbReference>
<sequence>MTTHTALHANDMLVECAVITFGCNDDGQLARGERRRWTSIDDVTAANFPQQVGALRGHDVVAASCGSRHSMVLTSRGEVFSWGWGAMGQLGHGTLKSSNAPHRIHFFQEVGLVVQYISCGGCHSGAVTSEGDLYMWGEAHWGQLGLPKEHVETYEPIPTKCQVLDDNGQPVKIVKLSCGGAHTAALTDEGDVYMWGRCDSGQLGVGAKWIRDAGGEGALYVSTPHRVDGFNGEKVVQVACGAFHSAAITESGAVYIWGKEDYGMLGVGQTSDIHTPQRLEFFDSKPALRVSCGGWHTVVVTKAGECYSFGRGEYGRLGLGNTRSKYRPHLVEALKGQHVVQAACGGSHTLFLTTEGIAYTAGRADHGRLGHADMKTSLVPVPIEQSSMGAIPVRQVSAGGAHSIALLHSTRPLVSPLISPTSLSPDVPQKTLL</sequence>
<keyword evidence="1" id="KW-0677">Repeat</keyword>
<dbReference type="PROSITE" id="PS50012">
    <property type="entry name" value="RCC1_3"/>
    <property type="match status" value="7"/>
</dbReference>
<name>A0A8K1CC24_PYTOL</name>
<dbReference type="PRINTS" id="PR00633">
    <property type="entry name" value="RCCNDNSATION"/>
</dbReference>
<feature type="repeat" description="RCC1" evidence="2">
    <location>
        <begin position="356"/>
        <end position="409"/>
    </location>
</feature>
<evidence type="ECO:0000256" key="1">
    <source>
        <dbReference type="ARBA" id="ARBA00022737"/>
    </source>
</evidence>
<dbReference type="InterPro" id="IPR000408">
    <property type="entry name" value="Reg_chr_condens"/>
</dbReference>
<dbReference type="EMBL" id="SPLM01000108">
    <property type="protein sequence ID" value="TMW60576.1"/>
    <property type="molecule type" value="Genomic_DNA"/>
</dbReference>
<organism evidence="4 5">
    <name type="scientific">Pythium oligandrum</name>
    <name type="common">Mycoparasitic fungus</name>
    <dbReference type="NCBI Taxonomy" id="41045"/>
    <lineage>
        <taxon>Eukaryota</taxon>
        <taxon>Sar</taxon>
        <taxon>Stramenopiles</taxon>
        <taxon>Oomycota</taxon>
        <taxon>Peronosporomycetes</taxon>
        <taxon>Pythiales</taxon>
        <taxon>Pythiaceae</taxon>
        <taxon>Pythium</taxon>
    </lineage>
</organism>
<dbReference type="InterPro" id="IPR009091">
    <property type="entry name" value="RCC1/BLIP-II"/>
</dbReference>
<keyword evidence="5" id="KW-1185">Reference proteome</keyword>
<dbReference type="Pfam" id="PF25390">
    <property type="entry name" value="WD40_RLD"/>
    <property type="match status" value="1"/>
</dbReference>
<feature type="repeat" description="RCC1" evidence="2">
    <location>
        <begin position="190"/>
        <end position="251"/>
    </location>
</feature>
<feature type="domain" description="RCC1-like" evidence="3">
    <location>
        <begin position="18"/>
        <end position="405"/>
    </location>
</feature>
<feature type="repeat" description="RCC1" evidence="2">
    <location>
        <begin position="131"/>
        <end position="189"/>
    </location>
</feature>
<proteinExistence type="predicted"/>
<dbReference type="Gene3D" id="2.130.10.30">
    <property type="entry name" value="Regulator of chromosome condensation 1/beta-lactamase-inhibitor protein II"/>
    <property type="match status" value="2"/>
</dbReference>
<evidence type="ECO:0000259" key="3">
    <source>
        <dbReference type="Pfam" id="PF25390"/>
    </source>
</evidence>
<feature type="repeat" description="RCC1" evidence="2">
    <location>
        <begin position="252"/>
        <end position="303"/>
    </location>
</feature>
<dbReference type="PANTHER" id="PTHR22870:SF466">
    <property type="entry name" value="ANKYRIN REPEAT-CONTAINING PROTEIN"/>
    <property type="match status" value="1"/>
</dbReference>
<dbReference type="InterPro" id="IPR051210">
    <property type="entry name" value="Ub_ligase/GEF_domain"/>
</dbReference>
<feature type="repeat" description="RCC1" evidence="2">
    <location>
        <begin position="16"/>
        <end position="76"/>
    </location>
</feature>
<reference evidence="4" key="1">
    <citation type="submission" date="2019-03" db="EMBL/GenBank/DDBJ databases">
        <title>Long read genome sequence of the mycoparasitic Pythium oligandrum ATCC 38472 isolated from sugarbeet rhizosphere.</title>
        <authorList>
            <person name="Gaulin E."/>
        </authorList>
    </citation>
    <scope>NUCLEOTIDE SEQUENCE</scope>
    <source>
        <strain evidence="4">ATCC 38472_TT</strain>
    </source>
</reference>
<evidence type="ECO:0000313" key="5">
    <source>
        <dbReference type="Proteomes" id="UP000794436"/>
    </source>
</evidence>
<evidence type="ECO:0000256" key="2">
    <source>
        <dbReference type="PROSITE-ProRule" id="PRU00235"/>
    </source>
</evidence>
<dbReference type="PANTHER" id="PTHR22870">
    <property type="entry name" value="REGULATOR OF CHROMOSOME CONDENSATION"/>
    <property type="match status" value="1"/>
</dbReference>
<dbReference type="OrthoDB" id="10256179at2759"/>
<accession>A0A8K1CC24</accession>
<feature type="repeat" description="RCC1" evidence="2">
    <location>
        <begin position="304"/>
        <end position="355"/>
    </location>
</feature>
<evidence type="ECO:0000313" key="4">
    <source>
        <dbReference type="EMBL" id="TMW60576.1"/>
    </source>
</evidence>
<dbReference type="InterPro" id="IPR058923">
    <property type="entry name" value="RCC1-like_dom"/>
</dbReference>
<dbReference type="SUPFAM" id="SSF50985">
    <property type="entry name" value="RCC1/BLIP-II"/>
    <property type="match status" value="2"/>
</dbReference>